<keyword evidence="6 10" id="KW-1133">Transmembrane helix</keyword>
<evidence type="ECO:0000256" key="2">
    <source>
        <dbReference type="ARBA" id="ARBA00022516"/>
    </source>
</evidence>
<feature type="transmembrane region" description="Helical" evidence="10">
    <location>
        <begin position="68"/>
        <end position="88"/>
    </location>
</feature>
<feature type="transmembrane region" description="Helical" evidence="10">
    <location>
        <begin position="29"/>
        <end position="48"/>
    </location>
</feature>
<organism evidence="11 12">
    <name type="scientific">Molorchus minor</name>
    <dbReference type="NCBI Taxonomy" id="1323400"/>
    <lineage>
        <taxon>Eukaryota</taxon>
        <taxon>Metazoa</taxon>
        <taxon>Ecdysozoa</taxon>
        <taxon>Arthropoda</taxon>
        <taxon>Hexapoda</taxon>
        <taxon>Insecta</taxon>
        <taxon>Pterygota</taxon>
        <taxon>Neoptera</taxon>
        <taxon>Endopterygota</taxon>
        <taxon>Coleoptera</taxon>
        <taxon>Polyphaga</taxon>
        <taxon>Cucujiformia</taxon>
        <taxon>Chrysomeloidea</taxon>
        <taxon>Cerambycidae</taxon>
        <taxon>Lamiinae</taxon>
        <taxon>Monochamini</taxon>
        <taxon>Molorchus</taxon>
    </lineage>
</organism>
<name>A0ABQ9K347_9CUCU</name>
<protein>
    <recommendedName>
        <fullName evidence="10">Elongation of very long chain fatty acids protein</fullName>
        <ecNumber evidence="10">2.3.1.199</ecNumber>
    </recommendedName>
    <alternativeName>
        <fullName evidence="10">Very-long-chain 3-oxoacyl-CoA synthase</fullName>
    </alternativeName>
</protein>
<keyword evidence="7 10" id="KW-0443">Lipid metabolism</keyword>
<dbReference type="PANTHER" id="PTHR11157">
    <property type="entry name" value="FATTY ACID ACYL TRANSFERASE-RELATED"/>
    <property type="match status" value="1"/>
</dbReference>
<accession>A0ABQ9K347</accession>
<feature type="transmembrane region" description="Helical" evidence="10">
    <location>
        <begin position="236"/>
        <end position="255"/>
    </location>
</feature>
<keyword evidence="3 10" id="KW-0808">Transferase</keyword>
<dbReference type="InterPro" id="IPR030457">
    <property type="entry name" value="ELO_CS"/>
</dbReference>
<keyword evidence="8 10" id="KW-0472">Membrane</keyword>
<dbReference type="Proteomes" id="UP001162164">
    <property type="component" value="Unassembled WGS sequence"/>
</dbReference>
<dbReference type="PANTHER" id="PTHR11157:SF103">
    <property type="entry name" value="ELONGATION OF VERY LONG CHAIN FATTY ACIDS PROTEIN"/>
    <property type="match status" value="1"/>
</dbReference>
<keyword evidence="5 10" id="KW-0276">Fatty acid metabolism</keyword>
<evidence type="ECO:0000256" key="6">
    <source>
        <dbReference type="ARBA" id="ARBA00022989"/>
    </source>
</evidence>
<evidence type="ECO:0000256" key="3">
    <source>
        <dbReference type="ARBA" id="ARBA00022679"/>
    </source>
</evidence>
<comment type="catalytic activity">
    <reaction evidence="10">
        <text>a very-long-chain acyl-CoA + malonyl-CoA + H(+) = a very-long-chain 3-oxoacyl-CoA + CO2 + CoA</text>
        <dbReference type="Rhea" id="RHEA:32727"/>
        <dbReference type="ChEBI" id="CHEBI:15378"/>
        <dbReference type="ChEBI" id="CHEBI:16526"/>
        <dbReference type="ChEBI" id="CHEBI:57287"/>
        <dbReference type="ChEBI" id="CHEBI:57384"/>
        <dbReference type="ChEBI" id="CHEBI:90725"/>
        <dbReference type="ChEBI" id="CHEBI:90736"/>
        <dbReference type="EC" id="2.3.1.199"/>
    </reaction>
</comment>
<keyword evidence="2 10" id="KW-0444">Lipid biosynthesis</keyword>
<comment type="subcellular location">
    <subcellularLocation>
        <location evidence="1">Membrane</location>
        <topology evidence="1">Multi-pass membrane protein</topology>
    </subcellularLocation>
</comment>
<evidence type="ECO:0000313" key="11">
    <source>
        <dbReference type="EMBL" id="KAJ8984838.1"/>
    </source>
</evidence>
<keyword evidence="12" id="KW-1185">Reference proteome</keyword>
<evidence type="ECO:0000256" key="5">
    <source>
        <dbReference type="ARBA" id="ARBA00022832"/>
    </source>
</evidence>
<evidence type="ECO:0000313" key="12">
    <source>
        <dbReference type="Proteomes" id="UP001162164"/>
    </source>
</evidence>
<evidence type="ECO:0000256" key="9">
    <source>
        <dbReference type="ARBA" id="ARBA00023160"/>
    </source>
</evidence>
<feature type="transmembrane region" description="Helical" evidence="10">
    <location>
        <begin position="206"/>
        <end position="224"/>
    </location>
</feature>
<proteinExistence type="inferred from homology"/>
<evidence type="ECO:0000256" key="7">
    <source>
        <dbReference type="ARBA" id="ARBA00023098"/>
    </source>
</evidence>
<dbReference type="InterPro" id="IPR002076">
    <property type="entry name" value="ELO_fam"/>
</dbReference>
<evidence type="ECO:0000256" key="10">
    <source>
        <dbReference type="RuleBase" id="RU361115"/>
    </source>
</evidence>
<feature type="transmembrane region" description="Helical" evidence="10">
    <location>
        <begin position="117"/>
        <end position="136"/>
    </location>
</feature>
<feature type="transmembrane region" description="Helical" evidence="10">
    <location>
        <begin position="171"/>
        <end position="194"/>
    </location>
</feature>
<keyword evidence="9 10" id="KW-0275">Fatty acid biosynthesis</keyword>
<dbReference type="PROSITE" id="PS01188">
    <property type="entry name" value="ELO"/>
    <property type="match status" value="1"/>
</dbReference>
<comment type="similarity">
    <text evidence="10">Belongs to the ELO family.</text>
</comment>
<sequence>MSSLMHLVAENYNDFLEIKKDPTVDSWPLMQSPVPVICILIVYLYFVLKLGPDMMEKRPPMKLNNVLIAYNAYQVIFSAWLCSQVFLFKDIAQAVVSSCRNPSAKPDELQLVLSRSAWWFLFSKIVELLDTIFFVLRKKQSQVTFLHVYHHSIMVFFTWVYLKVLPGEQGAFIGFLNSFVHIIMYSYYLIAALGPKYQKYIWWKKYMTWIQLAQFCIMLTYLTILTAMDCKLPKSVTFFFFSNVAVFLYLFIDFYRKAYRKSKVGKMKQETLQKTAKAE</sequence>
<dbReference type="Pfam" id="PF01151">
    <property type="entry name" value="ELO"/>
    <property type="match status" value="1"/>
</dbReference>
<reference evidence="11" key="1">
    <citation type="journal article" date="2023" name="Insect Mol. Biol.">
        <title>Genome sequencing provides insights into the evolution of gene families encoding plant cell wall-degrading enzymes in longhorned beetles.</title>
        <authorList>
            <person name="Shin N.R."/>
            <person name="Okamura Y."/>
            <person name="Kirsch R."/>
            <person name="Pauchet Y."/>
        </authorList>
    </citation>
    <scope>NUCLEOTIDE SEQUENCE</scope>
    <source>
        <strain evidence="11">MMC_N1</strain>
    </source>
</reference>
<comment type="caution">
    <text evidence="11">The sequence shown here is derived from an EMBL/GenBank/DDBJ whole genome shotgun (WGS) entry which is preliminary data.</text>
</comment>
<keyword evidence="4 10" id="KW-0812">Transmembrane</keyword>
<dbReference type="EMBL" id="JAPWTJ010000025">
    <property type="protein sequence ID" value="KAJ8984838.1"/>
    <property type="molecule type" value="Genomic_DNA"/>
</dbReference>
<evidence type="ECO:0000256" key="8">
    <source>
        <dbReference type="ARBA" id="ARBA00023136"/>
    </source>
</evidence>
<dbReference type="EC" id="2.3.1.199" evidence="10"/>
<evidence type="ECO:0000256" key="1">
    <source>
        <dbReference type="ARBA" id="ARBA00004141"/>
    </source>
</evidence>
<gene>
    <name evidence="11" type="ORF">NQ317_013039</name>
</gene>
<evidence type="ECO:0000256" key="4">
    <source>
        <dbReference type="ARBA" id="ARBA00022692"/>
    </source>
</evidence>
<feature type="transmembrane region" description="Helical" evidence="10">
    <location>
        <begin position="148"/>
        <end position="165"/>
    </location>
</feature>